<evidence type="ECO:0000313" key="1">
    <source>
        <dbReference type="EMBL" id="STK05929.1"/>
    </source>
</evidence>
<accession>A0A376YLX3</accession>
<dbReference type="Proteomes" id="UP000254159">
    <property type="component" value="Unassembled WGS sequence"/>
</dbReference>
<proteinExistence type="predicted"/>
<gene>
    <name evidence="1" type="ORF">NCTC10865_06392</name>
</gene>
<dbReference type="AlphaFoldDB" id="A0A376YLX3"/>
<reference evidence="1 2" key="1">
    <citation type="submission" date="2018-06" db="EMBL/GenBank/DDBJ databases">
        <authorList>
            <consortium name="Pathogen Informatics"/>
            <person name="Doyle S."/>
        </authorList>
    </citation>
    <scope>NUCLEOTIDE SEQUENCE [LARGE SCALE GENOMIC DNA]</scope>
    <source>
        <strain evidence="1 2">NCTC10865</strain>
    </source>
</reference>
<organism evidence="1 2">
    <name type="scientific">Escherichia coli</name>
    <dbReference type="NCBI Taxonomy" id="562"/>
    <lineage>
        <taxon>Bacteria</taxon>
        <taxon>Pseudomonadati</taxon>
        <taxon>Pseudomonadota</taxon>
        <taxon>Gammaproteobacteria</taxon>
        <taxon>Enterobacterales</taxon>
        <taxon>Enterobacteriaceae</taxon>
        <taxon>Escherichia</taxon>
    </lineage>
</organism>
<protein>
    <submittedName>
        <fullName evidence="1">Putative portal protein</fullName>
    </submittedName>
</protein>
<name>A0A376YLX3_ECOLX</name>
<evidence type="ECO:0000313" key="2">
    <source>
        <dbReference type="Proteomes" id="UP000254159"/>
    </source>
</evidence>
<dbReference type="EMBL" id="UGCD01000004">
    <property type="protein sequence ID" value="STK05929.1"/>
    <property type="molecule type" value="Genomic_DNA"/>
</dbReference>
<sequence>MSGGLGEGGFLRTAIQAAMRASWIQQGVDEFILRAIDIHLAFKYGKVTRKVIARTNRIPLR</sequence>